<evidence type="ECO:0008006" key="2">
    <source>
        <dbReference type="Google" id="ProtNLM"/>
    </source>
</evidence>
<reference evidence="1" key="1">
    <citation type="submission" date="2018-05" db="EMBL/GenBank/DDBJ databases">
        <authorList>
            <person name="Lanie J.A."/>
            <person name="Ng W.-L."/>
            <person name="Kazmierczak K.M."/>
            <person name="Andrzejewski T.M."/>
            <person name="Davidsen T.M."/>
            <person name="Wayne K.J."/>
            <person name="Tettelin H."/>
            <person name="Glass J.I."/>
            <person name="Rusch D."/>
            <person name="Podicherti R."/>
            <person name="Tsui H.-C.T."/>
            <person name="Winkler M.E."/>
        </authorList>
    </citation>
    <scope>NUCLEOTIDE SEQUENCE</scope>
</reference>
<name>A0A382UGH1_9ZZZZ</name>
<protein>
    <recommendedName>
        <fullName evidence="2">Aminoglycoside phosphotransferase domain-containing protein</fullName>
    </recommendedName>
</protein>
<organism evidence="1">
    <name type="scientific">marine metagenome</name>
    <dbReference type="NCBI Taxonomy" id="408172"/>
    <lineage>
        <taxon>unclassified sequences</taxon>
        <taxon>metagenomes</taxon>
        <taxon>ecological metagenomes</taxon>
    </lineage>
</organism>
<accession>A0A382UGH1</accession>
<gene>
    <name evidence="1" type="ORF">METZ01_LOCUS386217</name>
</gene>
<dbReference type="AlphaFoldDB" id="A0A382UGH1"/>
<dbReference type="EMBL" id="UINC01144075">
    <property type="protein sequence ID" value="SVD33363.1"/>
    <property type="molecule type" value="Genomic_DNA"/>
</dbReference>
<dbReference type="Gene3D" id="3.30.200.20">
    <property type="entry name" value="Phosphorylase Kinase, domain 1"/>
    <property type="match status" value="1"/>
</dbReference>
<feature type="non-terminal residue" evidence="1">
    <location>
        <position position="103"/>
    </location>
</feature>
<proteinExistence type="predicted"/>
<evidence type="ECO:0000313" key="1">
    <source>
        <dbReference type="EMBL" id="SVD33363.1"/>
    </source>
</evidence>
<sequence length="103" mass="12296">MLTKIKSDASFRSFYRKKNKKKTSIIVRAQKEKEKNLLIYDAINRLLVQNGIRAPKLLSHNYNENYIEIQDFGKLNIYSILRNKKKNKLKIFEKIILLLNKIQ</sequence>